<sequence length="200" mass="22418">MTPSDATDAPSAPGLSGLPDLSDLPVLDQVLQPAPSGLSREQIQARVRQALKDEVRAEIREDVRAEVRAEVRDDVRDELRAELLRELEPRCREEARVAAQAQADAQAQQRWQLWLRDELPALIQQQTQAGQQQWVECITRGVLQQSPVWAEAIQRRVLADLQQHLNQSLEPLAAHARIHWGQALQSALNVPDKGDPPPKN</sequence>
<evidence type="ECO:0000313" key="1">
    <source>
        <dbReference type="EMBL" id="MEJ7139047.1"/>
    </source>
</evidence>
<proteinExistence type="predicted"/>
<dbReference type="EMBL" id="JAWDIE010000019">
    <property type="protein sequence ID" value="MEJ7139047.1"/>
    <property type="molecule type" value="Genomic_DNA"/>
</dbReference>
<name>A0ACC6P4G0_9BURK</name>
<comment type="caution">
    <text evidence="1">The sequence shown here is derived from an EMBL/GenBank/DDBJ whole genome shotgun (WGS) entry which is preliminary data.</text>
</comment>
<organism evidence="1 2">
    <name type="scientific">Amphibiibacter pelophylacis</name>
    <dbReference type="NCBI Taxonomy" id="1799477"/>
    <lineage>
        <taxon>Bacteria</taxon>
        <taxon>Pseudomonadati</taxon>
        <taxon>Pseudomonadota</taxon>
        <taxon>Betaproteobacteria</taxon>
        <taxon>Burkholderiales</taxon>
        <taxon>Sphaerotilaceae</taxon>
        <taxon>Amphibiibacter</taxon>
    </lineage>
</organism>
<evidence type="ECO:0000313" key="2">
    <source>
        <dbReference type="Proteomes" id="UP001364695"/>
    </source>
</evidence>
<keyword evidence="2" id="KW-1185">Reference proteome</keyword>
<protein>
    <submittedName>
        <fullName evidence="1">Uncharacterized protein</fullName>
    </submittedName>
</protein>
<reference evidence="1" key="1">
    <citation type="submission" date="2023-10" db="EMBL/GenBank/DDBJ databases">
        <title>Amphibacter perezi, gen. nov., sp. nov. a novel taxa of the family Comamonadaceae, class Betaproteobacteria isolated from the skin microbiota of Pelophylax perezi from different populations.</title>
        <authorList>
            <person name="Costa S."/>
            <person name="Proenca D.N."/>
            <person name="Lopes I."/>
            <person name="Morais P.V."/>
        </authorList>
    </citation>
    <scope>NUCLEOTIDE SEQUENCE</scope>
    <source>
        <strain evidence="1">SL12-8</strain>
    </source>
</reference>
<gene>
    <name evidence="1" type="ORF">RV045_11490</name>
</gene>
<dbReference type="Proteomes" id="UP001364695">
    <property type="component" value="Unassembled WGS sequence"/>
</dbReference>
<accession>A0ACC6P4G0</accession>